<sequence length="741" mass="83671">MTPPAMKLIRLALNVPLARFFDYLLPEEISTEIGARAVVPFGRQTKIGVVVDLPIQSDIPSDKLKPITAILDQQSLFDDEIWQLLNWAANYYHAPLGEVLMSALPVKLRNGESSKRTQPDYFVVTDIGRNALLSGELARAKKQQLLLETLAQFAHFFEKPTACALSVWKGLMEKGYIKKTEIPYQAVSWQQKLANQPICNRQNRLTLNKQQSLVVGRLNYHEGFGAFLLNGVTGSGKTEVYLQVIEEILNQGKQVLVLVPEIGLTPQTIHRFKARFNVEIDALHSNLNDNQRLNAWLRAKNGESAIVIGTRSALFTQFHKLGLIIIDEEHDSSFKQQDGWRYHARDLAVLRARNANIPIILGSATPSLESVQNVQNGKFIELQLSQRAGGANNVKQQVIDLKTQRIYSGLSEQLLAKMQHHLEKGNQVMLFLNRRGFAPVLLCHECGWICQCEACDKPYTYHQKSRILRCHHCASQRVIPRQCGHCGSTHLITTGMGTEQLEHVLTERFPQFTISRIDRDSTARKGSLEQHLTDIQAGKSQILIGTQMLAKGHHFPNVTLVAIVNVDSSLFSTDFRAEERLAQLYLQVAGRAGRAEKQGEVVLQTHYPEHPLLKTLLNEGYLAFSIEALKMRKVMNLPPFSAQVLIRATGRDNDKVAEFLHNLTACLQTMIQDNQWQGFQILGAFSAPMAKKAGHYRWQSIIQHSQRTMLQKLLSLFDEVKTQFLRNDIRLTVDIDPQDVT</sequence>
<dbReference type="InterPro" id="IPR011545">
    <property type="entry name" value="DEAD/DEAH_box_helicase_dom"/>
</dbReference>
<comment type="function">
    <text evidence="12">Initiates the restart of stalled replication forks, which reloads the replicative helicase on sites other than the origin of replication. Recognizes and binds to abandoned replication forks and remodels them to uncover a helicase loading site. Promotes assembly of the primosome at these replication forks.</text>
</comment>
<protein>
    <recommendedName>
        <fullName evidence="12">Replication restart protein PriA</fullName>
    </recommendedName>
    <alternativeName>
        <fullName evidence="12">ATP-dependent DNA helicase PriA</fullName>
        <ecNumber evidence="12">5.6.2.4</ecNumber>
    </alternativeName>
    <alternativeName>
        <fullName evidence="12">DNA 3'-5' helicase PriA</fullName>
    </alternativeName>
</protein>
<dbReference type="Proteomes" id="UP000019091">
    <property type="component" value="Chromosome"/>
</dbReference>
<dbReference type="FunFam" id="3.40.50.300:FF:000489">
    <property type="entry name" value="Primosome assembly protein PriA"/>
    <property type="match status" value="1"/>
</dbReference>
<dbReference type="InterPro" id="IPR041236">
    <property type="entry name" value="PriA_C"/>
</dbReference>
<dbReference type="Gene3D" id="3.40.1440.60">
    <property type="entry name" value="PriA, 3(prime) DNA-binding domain"/>
    <property type="match status" value="1"/>
</dbReference>
<dbReference type="KEGG" id="btre:F542_15810"/>
<evidence type="ECO:0000256" key="6">
    <source>
        <dbReference type="ARBA" id="ARBA00022806"/>
    </source>
</evidence>
<dbReference type="InterPro" id="IPR041222">
    <property type="entry name" value="PriA_3primeBD"/>
</dbReference>
<dbReference type="Pfam" id="PF17764">
    <property type="entry name" value="PriA_3primeBD"/>
    <property type="match status" value="1"/>
</dbReference>
<dbReference type="GO" id="GO:1990077">
    <property type="term" value="C:primosome complex"/>
    <property type="evidence" value="ECO:0007669"/>
    <property type="project" value="UniProtKB-UniRule"/>
</dbReference>
<dbReference type="Pfam" id="PF00271">
    <property type="entry name" value="Helicase_C"/>
    <property type="match status" value="1"/>
</dbReference>
<dbReference type="Pfam" id="PF00270">
    <property type="entry name" value="DEAD"/>
    <property type="match status" value="1"/>
</dbReference>
<comment type="cofactor">
    <cofactor evidence="12">
        <name>Zn(2+)</name>
        <dbReference type="ChEBI" id="CHEBI:29105"/>
    </cofactor>
    <text evidence="12">Binds 2 zinc ions per subunit.</text>
</comment>
<dbReference type="PANTHER" id="PTHR30580">
    <property type="entry name" value="PRIMOSOMAL PROTEIN N"/>
    <property type="match status" value="1"/>
</dbReference>
<name>A0A4V7IBD9_BIBTR</name>
<feature type="binding site" evidence="12">
    <location>
        <position position="470"/>
    </location>
    <ligand>
        <name>Zn(2+)</name>
        <dbReference type="ChEBI" id="CHEBI:29105"/>
        <label>2</label>
    </ligand>
</feature>
<evidence type="ECO:0000256" key="10">
    <source>
        <dbReference type="ARBA" id="ARBA00023235"/>
    </source>
</evidence>
<dbReference type="HAMAP" id="MF_00983">
    <property type="entry name" value="PriA"/>
    <property type="match status" value="1"/>
</dbReference>
<reference evidence="15 16" key="1">
    <citation type="journal article" date="2014" name="Genome Announc.">
        <title>Complete Closed Genome Sequences of Three Bibersteinia trehalosi Nasopharyngeal Isolates from Cattle with Shipping Fever.</title>
        <authorList>
            <person name="Harhay G.P."/>
            <person name="McVey D.S."/>
            <person name="Koren S."/>
            <person name="Phillippy A.M."/>
            <person name="Bono J."/>
            <person name="Harhay D.M."/>
            <person name="Clawson M.L."/>
            <person name="Heaton M.P."/>
            <person name="Chitko-McKown C.G."/>
            <person name="Korlach J."/>
            <person name="Smith T.P."/>
        </authorList>
    </citation>
    <scope>NUCLEOTIDE SEQUENCE [LARGE SCALE GENOMIC DNA]</scope>
    <source>
        <strain evidence="15 16">USDA-ARS-USMARC-188</strain>
    </source>
</reference>
<evidence type="ECO:0000256" key="7">
    <source>
        <dbReference type="ARBA" id="ARBA00022833"/>
    </source>
</evidence>
<feature type="binding site" evidence="12">
    <location>
        <position position="473"/>
    </location>
    <ligand>
        <name>Zn(2+)</name>
        <dbReference type="ChEBI" id="CHEBI:29105"/>
        <label>2</label>
    </ligand>
</feature>
<keyword evidence="6 12" id="KW-0347">Helicase</keyword>
<evidence type="ECO:0000259" key="13">
    <source>
        <dbReference type="PROSITE" id="PS51192"/>
    </source>
</evidence>
<evidence type="ECO:0000256" key="5">
    <source>
        <dbReference type="ARBA" id="ARBA00022801"/>
    </source>
</evidence>
<gene>
    <name evidence="12" type="primary">priA</name>
    <name evidence="15" type="ORF">F542_15810</name>
</gene>
<evidence type="ECO:0000256" key="2">
    <source>
        <dbReference type="ARBA" id="ARBA00022705"/>
    </source>
</evidence>
<comment type="catalytic activity">
    <reaction evidence="12">
        <text>Couples ATP hydrolysis with the unwinding of duplex DNA by translocating in the 3'-5' direction.</text>
        <dbReference type="EC" id="5.6.2.4"/>
    </reaction>
</comment>
<dbReference type="Pfam" id="PF18074">
    <property type="entry name" value="PriA_C"/>
    <property type="match status" value="1"/>
</dbReference>
<dbReference type="GO" id="GO:0016887">
    <property type="term" value="F:ATP hydrolysis activity"/>
    <property type="evidence" value="ECO:0007669"/>
    <property type="project" value="RHEA"/>
</dbReference>
<dbReference type="GO" id="GO:0006310">
    <property type="term" value="P:DNA recombination"/>
    <property type="evidence" value="ECO:0007669"/>
    <property type="project" value="InterPro"/>
</dbReference>
<dbReference type="FunFam" id="3.40.1440.60:FF:000001">
    <property type="entry name" value="Primosomal protein N"/>
    <property type="match status" value="1"/>
</dbReference>
<comment type="subunit">
    <text evidence="12">Component of the replication restart primosome.</text>
</comment>
<evidence type="ECO:0000313" key="15">
    <source>
        <dbReference type="EMBL" id="AHG82297.1"/>
    </source>
</evidence>
<feature type="domain" description="Helicase C-terminal" evidence="14">
    <location>
        <begin position="454"/>
        <end position="645"/>
    </location>
</feature>
<dbReference type="NCBIfam" id="NF004067">
    <property type="entry name" value="PRK05580.1-4"/>
    <property type="match status" value="1"/>
</dbReference>
<accession>A0A4V7IBD9</accession>
<keyword evidence="1 12" id="KW-0639">Primosome</keyword>
<dbReference type="GO" id="GO:0043138">
    <property type="term" value="F:3'-5' DNA helicase activity"/>
    <property type="evidence" value="ECO:0007669"/>
    <property type="project" value="UniProtKB-EC"/>
</dbReference>
<feature type="binding site" evidence="12">
    <location>
        <position position="446"/>
    </location>
    <ligand>
        <name>Zn(2+)</name>
        <dbReference type="ChEBI" id="CHEBI:29105"/>
        <label>1</label>
    </ligand>
</feature>
<feature type="binding site" evidence="12">
    <location>
        <position position="452"/>
    </location>
    <ligand>
        <name>Zn(2+)</name>
        <dbReference type="ChEBI" id="CHEBI:29105"/>
        <label>2</label>
    </ligand>
</feature>
<keyword evidence="8 12" id="KW-0067">ATP-binding</keyword>
<evidence type="ECO:0000256" key="8">
    <source>
        <dbReference type="ARBA" id="ARBA00022840"/>
    </source>
</evidence>
<dbReference type="PROSITE" id="PS51194">
    <property type="entry name" value="HELICASE_CTER"/>
    <property type="match status" value="1"/>
</dbReference>
<evidence type="ECO:0000256" key="4">
    <source>
        <dbReference type="ARBA" id="ARBA00022741"/>
    </source>
</evidence>
<dbReference type="GO" id="GO:0006270">
    <property type="term" value="P:DNA replication initiation"/>
    <property type="evidence" value="ECO:0007669"/>
    <property type="project" value="TreeGrafter"/>
</dbReference>
<dbReference type="InterPro" id="IPR001650">
    <property type="entry name" value="Helicase_C-like"/>
</dbReference>
<dbReference type="GO" id="GO:0006302">
    <property type="term" value="P:double-strand break repair"/>
    <property type="evidence" value="ECO:0007669"/>
    <property type="project" value="InterPro"/>
</dbReference>
<dbReference type="GO" id="GO:0005524">
    <property type="term" value="F:ATP binding"/>
    <property type="evidence" value="ECO:0007669"/>
    <property type="project" value="UniProtKB-UniRule"/>
</dbReference>
<evidence type="ECO:0000256" key="11">
    <source>
        <dbReference type="ARBA" id="ARBA00048988"/>
    </source>
</evidence>
<dbReference type="NCBIfam" id="TIGR00595">
    <property type="entry name" value="priA"/>
    <property type="match status" value="1"/>
</dbReference>
<evidence type="ECO:0000256" key="1">
    <source>
        <dbReference type="ARBA" id="ARBA00022515"/>
    </source>
</evidence>
<dbReference type="GO" id="GO:0003677">
    <property type="term" value="F:DNA binding"/>
    <property type="evidence" value="ECO:0007669"/>
    <property type="project" value="UniProtKB-UniRule"/>
</dbReference>
<feature type="binding site" evidence="12">
    <location>
        <position position="483"/>
    </location>
    <ligand>
        <name>Zn(2+)</name>
        <dbReference type="ChEBI" id="CHEBI:29105"/>
        <label>1</label>
    </ligand>
</feature>
<keyword evidence="2 12" id="KW-0235">DNA replication</keyword>
<dbReference type="PROSITE" id="PS51192">
    <property type="entry name" value="HELICASE_ATP_BIND_1"/>
    <property type="match status" value="1"/>
</dbReference>
<keyword evidence="7 12" id="KW-0862">Zinc</keyword>
<dbReference type="AlphaFoldDB" id="A0A4V7IBD9"/>
<dbReference type="InterPro" id="IPR005259">
    <property type="entry name" value="PriA"/>
</dbReference>
<dbReference type="NCBIfam" id="NF004065">
    <property type="entry name" value="PRK05580.1-1"/>
    <property type="match status" value="1"/>
</dbReference>
<dbReference type="Gene3D" id="3.40.50.300">
    <property type="entry name" value="P-loop containing nucleotide triphosphate hydrolases"/>
    <property type="match status" value="2"/>
</dbReference>
<dbReference type="EC" id="5.6.2.4" evidence="12"/>
<dbReference type="InterPro" id="IPR042115">
    <property type="entry name" value="PriA_3primeBD_sf"/>
</dbReference>
<feature type="binding site" evidence="12">
    <location>
        <position position="455"/>
    </location>
    <ligand>
        <name>Zn(2+)</name>
        <dbReference type="ChEBI" id="CHEBI:29105"/>
        <label>2</label>
    </ligand>
</feature>
<dbReference type="SMART" id="SM00487">
    <property type="entry name" value="DEXDc"/>
    <property type="match status" value="1"/>
</dbReference>
<evidence type="ECO:0000259" key="14">
    <source>
        <dbReference type="PROSITE" id="PS51194"/>
    </source>
</evidence>
<evidence type="ECO:0000313" key="16">
    <source>
        <dbReference type="Proteomes" id="UP000019091"/>
    </source>
</evidence>
<proteinExistence type="inferred from homology"/>
<dbReference type="InterPro" id="IPR027417">
    <property type="entry name" value="P-loop_NTPase"/>
</dbReference>
<organism evidence="15 16">
    <name type="scientific">Bibersteinia trehalosi USDA-ARS-USMARC-188</name>
    <dbReference type="NCBI Taxonomy" id="1263829"/>
    <lineage>
        <taxon>Bacteria</taxon>
        <taxon>Pseudomonadati</taxon>
        <taxon>Pseudomonadota</taxon>
        <taxon>Gammaproteobacteria</taxon>
        <taxon>Pasteurellales</taxon>
        <taxon>Pasteurellaceae</taxon>
        <taxon>Bibersteinia</taxon>
    </lineage>
</organism>
<comment type="similarity">
    <text evidence="12">Belongs to the helicase family. PriA subfamily.</text>
</comment>
<feature type="domain" description="Helicase ATP-binding" evidence="13">
    <location>
        <begin position="218"/>
        <end position="384"/>
    </location>
</feature>
<dbReference type="GO" id="GO:0008270">
    <property type="term" value="F:zinc ion binding"/>
    <property type="evidence" value="ECO:0007669"/>
    <property type="project" value="UniProtKB-UniRule"/>
</dbReference>
<feature type="binding site" evidence="12">
    <location>
        <position position="443"/>
    </location>
    <ligand>
        <name>Zn(2+)</name>
        <dbReference type="ChEBI" id="CHEBI:29105"/>
        <label>1</label>
    </ligand>
</feature>
<dbReference type="GO" id="GO:0006269">
    <property type="term" value="P:DNA replication, synthesis of primer"/>
    <property type="evidence" value="ECO:0007669"/>
    <property type="project" value="UniProtKB-KW"/>
</dbReference>
<keyword evidence="9 12" id="KW-0238">DNA-binding</keyword>
<feature type="binding site" evidence="12">
    <location>
        <position position="486"/>
    </location>
    <ligand>
        <name>Zn(2+)</name>
        <dbReference type="ChEBI" id="CHEBI:29105"/>
        <label>1</label>
    </ligand>
</feature>
<comment type="catalytic activity">
    <reaction evidence="11 12">
        <text>ATP + H2O = ADP + phosphate + H(+)</text>
        <dbReference type="Rhea" id="RHEA:13065"/>
        <dbReference type="ChEBI" id="CHEBI:15377"/>
        <dbReference type="ChEBI" id="CHEBI:15378"/>
        <dbReference type="ChEBI" id="CHEBI:30616"/>
        <dbReference type="ChEBI" id="CHEBI:43474"/>
        <dbReference type="ChEBI" id="CHEBI:456216"/>
        <dbReference type="EC" id="5.6.2.4"/>
    </reaction>
</comment>
<dbReference type="CDD" id="cd18804">
    <property type="entry name" value="SF2_C_priA"/>
    <property type="match status" value="1"/>
</dbReference>
<dbReference type="PANTHER" id="PTHR30580:SF0">
    <property type="entry name" value="PRIMOSOMAL PROTEIN N"/>
    <property type="match status" value="1"/>
</dbReference>
<evidence type="ECO:0000256" key="12">
    <source>
        <dbReference type="HAMAP-Rule" id="MF_00983"/>
    </source>
</evidence>
<dbReference type="Pfam" id="PF18319">
    <property type="entry name" value="Zn_ribbon_PriA"/>
    <property type="match status" value="1"/>
</dbReference>
<evidence type="ECO:0000256" key="9">
    <source>
        <dbReference type="ARBA" id="ARBA00023125"/>
    </source>
</evidence>
<keyword evidence="4 12" id="KW-0547">Nucleotide-binding</keyword>
<evidence type="ECO:0000256" key="3">
    <source>
        <dbReference type="ARBA" id="ARBA00022723"/>
    </source>
</evidence>
<keyword evidence="5 12" id="KW-0378">Hydrolase</keyword>
<dbReference type="InterPro" id="IPR014001">
    <property type="entry name" value="Helicase_ATP-bd"/>
</dbReference>
<dbReference type="EMBL" id="CP006954">
    <property type="protein sequence ID" value="AHG82297.1"/>
    <property type="molecule type" value="Genomic_DNA"/>
</dbReference>
<dbReference type="InterPro" id="IPR040498">
    <property type="entry name" value="PriA_CRR"/>
</dbReference>
<dbReference type="CDD" id="cd17929">
    <property type="entry name" value="DEXHc_priA"/>
    <property type="match status" value="1"/>
</dbReference>
<dbReference type="SMART" id="SM00490">
    <property type="entry name" value="HELICc"/>
    <property type="match status" value="1"/>
</dbReference>
<keyword evidence="3 12" id="KW-0479">Metal-binding</keyword>
<dbReference type="SUPFAM" id="SSF52540">
    <property type="entry name" value="P-loop containing nucleoside triphosphate hydrolases"/>
    <property type="match status" value="1"/>
</dbReference>
<keyword evidence="10 12" id="KW-0413">Isomerase</keyword>